<keyword evidence="3" id="KW-1185">Reference proteome</keyword>
<comment type="caution">
    <text evidence="2">The sequence shown here is derived from an EMBL/GenBank/DDBJ whole genome shotgun (WGS) entry which is preliminary data.</text>
</comment>
<reference evidence="2 3" key="1">
    <citation type="journal article" date="2023" name="IMA Fungus">
        <title>Comparative genomic study of the Penicillium genus elucidates a diverse pangenome and 15 lateral gene transfer events.</title>
        <authorList>
            <person name="Petersen C."/>
            <person name="Sorensen T."/>
            <person name="Nielsen M.R."/>
            <person name="Sondergaard T.E."/>
            <person name="Sorensen J.L."/>
            <person name="Fitzpatrick D.A."/>
            <person name="Frisvad J.C."/>
            <person name="Nielsen K.L."/>
        </authorList>
    </citation>
    <scope>NUCLEOTIDE SEQUENCE [LARGE SCALE GENOMIC DNA]</scope>
    <source>
        <strain evidence="2 3">IBT 35679</strain>
    </source>
</reference>
<proteinExistence type="predicted"/>
<feature type="region of interest" description="Disordered" evidence="1">
    <location>
        <begin position="695"/>
        <end position="715"/>
    </location>
</feature>
<sequence>MESSQKLLIAIDVGTNTCGASAQWEDRDEVITVEFDAGGMYARSPELDVSLAHSMKTGEWAVGTASSVLSDAFRISHLKVAIMGQQPYHRNLMDACSSIERNARARGFRTSVVASAFSPVHVLQQLLRHTLSQLESQLGTGPEGLRGYASFGDIPKQCWLTFPVKGGESMKISLMVAASTLGLEVKGTSEALAAAYYAMYSQHRQRNGDVTLIIDWQDVAAVTTEGGEIRLACATDVLKTVGLQGSFHAGLFGGGELVTQGLFKWLVDGQHVRQPDDPRERRYLLTQIEYCKQMFQPGRDLVIQHPERDGGGRMVGGHDPPANIYFAPTHPSLDLRRMVMYKYFAHLAMEGKKLLDRQIEQINGKVDKVFFLGASFRNDAFFNMFCEKLPGLQFLRIPEISAVTRGALYFAKAPIHERSVASRSIGFTYLDRFSPRNKLYPFGRVTESIGWIVSEVCWPQVIRRPFPGVSLIAIQAESCDERITVPYEKKFYRSMNEDMFVLTVDVMRTTGRFDPKYIKKNNNRTTWGCPVTLNAEDHYDNLQKLGRIEAYVPKADVFPPESGPDEDDERFERFEASLWKVGQMLHTKVTHKGRCLNVTFFPAPVWMPYSEFQYERDKRDVQRPVMKPPAITPTPVEHPSTTTPALLQTPGQPPRGVLPSPSTPRFPSHSIRRHHLPYPRRIGEKMSMLPMRQLPRGVRPPPAFRSALPFSRGPL</sequence>
<name>A0AAD6CJT9_9EURO</name>
<dbReference type="AlphaFoldDB" id="A0AAD6CJT9"/>
<feature type="compositionally biased region" description="Polar residues" evidence="1">
    <location>
        <begin position="639"/>
        <end position="650"/>
    </location>
</feature>
<evidence type="ECO:0000313" key="2">
    <source>
        <dbReference type="EMBL" id="KAJ5522935.1"/>
    </source>
</evidence>
<feature type="region of interest" description="Disordered" evidence="1">
    <location>
        <begin position="627"/>
        <end position="671"/>
    </location>
</feature>
<dbReference type="EMBL" id="JAQIZZ010000011">
    <property type="protein sequence ID" value="KAJ5522935.1"/>
    <property type="molecule type" value="Genomic_DNA"/>
</dbReference>
<evidence type="ECO:0000313" key="3">
    <source>
        <dbReference type="Proteomes" id="UP001220324"/>
    </source>
</evidence>
<protein>
    <submittedName>
        <fullName evidence="2">Uncharacterized protein</fullName>
    </submittedName>
</protein>
<organism evidence="2 3">
    <name type="scientific">Penicillium frequentans</name>
    <dbReference type="NCBI Taxonomy" id="3151616"/>
    <lineage>
        <taxon>Eukaryota</taxon>
        <taxon>Fungi</taxon>
        <taxon>Dikarya</taxon>
        <taxon>Ascomycota</taxon>
        <taxon>Pezizomycotina</taxon>
        <taxon>Eurotiomycetes</taxon>
        <taxon>Eurotiomycetidae</taxon>
        <taxon>Eurotiales</taxon>
        <taxon>Aspergillaceae</taxon>
        <taxon>Penicillium</taxon>
    </lineage>
</organism>
<accession>A0AAD6CJT9</accession>
<gene>
    <name evidence="2" type="ORF">N7494_013249</name>
</gene>
<dbReference type="Proteomes" id="UP001220324">
    <property type="component" value="Unassembled WGS sequence"/>
</dbReference>
<evidence type="ECO:0000256" key="1">
    <source>
        <dbReference type="SAM" id="MobiDB-lite"/>
    </source>
</evidence>
<dbReference type="Gene3D" id="3.30.420.40">
    <property type="match status" value="1"/>
</dbReference>